<evidence type="ECO:0000256" key="4">
    <source>
        <dbReference type="ARBA" id="ARBA00022989"/>
    </source>
</evidence>
<feature type="transmembrane region" description="Helical" evidence="7">
    <location>
        <begin position="224"/>
        <end position="246"/>
    </location>
</feature>
<evidence type="ECO:0000313" key="9">
    <source>
        <dbReference type="EMBL" id="KAF7600684.1"/>
    </source>
</evidence>
<dbReference type="InterPro" id="IPR037185">
    <property type="entry name" value="EmrE-like"/>
</dbReference>
<evidence type="ECO:0000313" key="11">
    <source>
        <dbReference type="Proteomes" id="UP000216107"/>
    </source>
</evidence>
<feature type="domain" description="EamA" evidence="8">
    <location>
        <begin position="16"/>
        <end position="146"/>
    </location>
</feature>
<comment type="subcellular location">
    <subcellularLocation>
        <location evidence="1">Cell membrane</location>
        <topology evidence="1">Multi-pass membrane protein</topology>
    </subcellularLocation>
</comment>
<dbReference type="RefSeq" id="WP_095523032.1">
    <property type="nucleotide sequence ID" value="NZ_MDUX01000002.1"/>
</dbReference>
<comment type="caution">
    <text evidence="10">The sequence shown here is derived from an EMBL/GenBank/DDBJ whole genome shotgun (WGS) entry which is preliminary data.</text>
</comment>
<feature type="region of interest" description="Disordered" evidence="6">
    <location>
        <begin position="326"/>
        <end position="350"/>
    </location>
</feature>
<evidence type="ECO:0000256" key="6">
    <source>
        <dbReference type="SAM" id="MobiDB-lite"/>
    </source>
</evidence>
<feature type="transmembrane region" description="Helical" evidence="7">
    <location>
        <begin position="128"/>
        <end position="147"/>
    </location>
</feature>
<reference evidence="9 12" key="1">
    <citation type="submission" date="2016-08" db="EMBL/GenBank/DDBJ databases">
        <title>Candidatus Dactylopiibacterium carminicum genome sequence.</title>
        <authorList>
            <person name="Ramirez-Puebla S.T."/>
            <person name="Ormeno-Orrillo E."/>
            <person name="Vera-Ponce De Leon A."/>
            <person name="Luis L."/>
            <person name="Sanchez-Flores A."/>
            <person name="Monica R."/>
            <person name="Martinez-Romero E."/>
        </authorList>
    </citation>
    <scope>NUCLEOTIDE SEQUENCE [LARGE SCALE GENOMIC DNA]</scope>
    <source>
        <strain evidence="9">END1</strain>
    </source>
</reference>
<keyword evidence="12" id="KW-1185">Reference proteome</keyword>
<dbReference type="Proteomes" id="UP000216107">
    <property type="component" value="Unassembled WGS sequence"/>
</dbReference>
<dbReference type="PANTHER" id="PTHR32322">
    <property type="entry name" value="INNER MEMBRANE TRANSPORTER"/>
    <property type="match status" value="1"/>
</dbReference>
<protein>
    <submittedName>
        <fullName evidence="10">EamA family transporter</fullName>
    </submittedName>
    <submittedName>
        <fullName evidence="9">EamA/RhaT family transporter</fullName>
    </submittedName>
</protein>
<dbReference type="Pfam" id="PF00892">
    <property type="entry name" value="EamA"/>
    <property type="match status" value="2"/>
</dbReference>
<keyword evidence="3 7" id="KW-0812">Transmembrane</keyword>
<dbReference type="Proteomes" id="UP000623509">
    <property type="component" value="Unassembled WGS sequence"/>
</dbReference>
<evidence type="ECO:0000256" key="7">
    <source>
        <dbReference type="SAM" id="Phobius"/>
    </source>
</evidence>
<feature type="domain" description="EamA" evidence="8">
    <location>
        <begin position="162"/>
        <end position="297"/>
    </location>
</feature>
<organism evidence="10 11">
    <name type="scientific">Candidatus Dactylopiibacterium carminicum</name>
    <dbReference type="NCBI Taxonomy" id="857335"/>
    <lineage>
        <taxon>Bacteria</taxon>
        <taxon>Pseudomonadati</taxon>
        <taxon>Pseudomonadota</taxon>
        <taxon>Betaproteobacteria</taxon>
        <taxon>Rhodocyclales</taxon>
        <taxon>Rhodocyclaceae</taxon>
        <taxon>Candidatus Dactylopiibacterium</taxon>
    </lineage>
</organism>
<feature type="compositionally biased region" description="Polar residues" evidence="6">
    <location>
        <begin position="332"/>
        <end position="350"/>
    </location>
</feature>
<evidence type="ECO:0000256" key="2">
    <source>
        <dbReference type="ARBA" id="ARBA00022475"/>
    </source>
</evidence>
<dbReference type="InterPro" id="IPR050638">
    <property type="entry name" value="AA-Vitamin_Transporters"/>
</dbReference>
<dbReference type="PANTHER" id="PTHR32322:SF18">
    <property type="entry name" value="S-ADENOSYLMETHIONINE_S-ADENOSYLHOMOCYSTEINE TRANSPORTER"/>
    <property type="match status" value="1"/>
</dbReference>
<dbReference type="SUPFAM" id="SSF103481">
    <property type="entry name" value="Multidrug resistance efflux transporter EmrE"/>
    <property type="match status" value="1"/>
</dbReference>
<feature type="transmembrane region" description="Helical" evidence="7">
    <location>
        <begin position="41"/>
        <end position="61"/>
    </location>
</feature>
<dbReference type="GO" id="GO:0005886">
    <property type="term" value="C:plasma membrane"/>
    <property type="evidence" value="ECO:0007669"/>
    <property type="project" value="UniProtKB-SubCell"/>
</dbReference>
<reference evidence="10 11" key="2">
    <citation type="submission" date="2017-07" db="EMBL/GenBank/DDBJ databases">
        <title>Candidatus Dactylopiibacterium carminicum, a nitrogen-fixing symbiont of the cochineal insect Dactylopius coccus and Dactylopius opuntiae (Hemiptera: Coccoidea: Dactylopiidae).</title>
        <authorList>
            <person name="Vera A."/>
        </authorList>
    </citation>
    <scope>NUCLEOTIDE SEQUENCE [LARGE SCALE GENOMIC DNA]</scope>
    <source>
        <strain evidence="10 11">NFDCM</strain>
    </source>
</reference>
<proteinExistence type="predicted"/>
<evidence type="ECO:0000256" key="3">
    <source>
        <dbReference type="ARBA" id="ARBA00022692"/>
    </source>
</evidence>
<dbReference type="InterPro" id="IPR000620">
    <property type="entry name" value="EamA_dom"/>
</dbReference>
<name>A0A272ESH0_9RHOO</name>
<keyword evidence="4 7" id="KW-1133">Transmembrane helix</keyword>
<dbReference type="EMBL" id="NMRN01000025">
    <property type="protein sequence ID" value="PAS92986.1"/>
    <property type="molecule type" value="Genomic_DNA"/>
</dbReference>
<dbReference type="OrthoDB" id="4167046at2"/>
<dbReference type="EMBL" id="MDUX01000002">
    <property type="protein sequence ID" value="KAF7600684.1"/>
    <property type="molecule type" value="Genomic_DNA"/>
</dbReference>
<feature type="transmembrane region" description="Helical" evidence="7">
    <location>
        <begin position="198"/>
        <end position="218"/>
    </location>
</feature>
<feature type="transmembrane region" description="Helical" evidence="7">
    <location>
        <begin position="159"/>
        <end position="186"/>
    </location>
</feature>
<evidence type="ECO:0000256" key="1">
    <source>
        <dbReference type="ARBA" id="ARBA00004651"/>
    </source>
</evidence>
<evidence type="ECO:0000313" key="12">
    <source>
        <dbReference type="Proteomes" id="UP000623509"/>
    </source>
</evidence>
<gene>
    <name evidence="9" type="ORF">BGI27_00795</name>
    <name evidence="10" type="ORF">CGU29_09380</name>
</gene>
<accession>A0A272ESH0</accession>
<evidence type="ECO:0000313" key="10">
    <source>
        <dbReference type="EMBL" id="PAS92986.1"/>
    </source>
</evidence>
<keyword evidence="5 7" id="KW-0472">Membrane</keyword>
<feature type="transmembrane region" description="Helical" evidence="7">
    <location>
        <begin position="103"/>
        <end position="121"/>
    </location>
</feature>
<evidence type="ECO:0000259" key="8">
    <source>
        <dbReference type="Pfam" id="PF00892"/>
    </source>
</evidence>
<sequence length="350" mass="36543">MNDSSAHGFTWVAVASLTLATFCWGAAFPVAAPVLQHMDPITLALCRYGIAAPLFLALLAWREGAARLSPQGHGWRLLGLGTLGFAGFNLLMFQGVNLSRPEFGAIVMALQPLIAGLIHWARSGRRPATRSFIALGVAIVGVVMLTTDGQPARLAGQVSLLPILMMITGGTCWVLYSMGAAAFPGWSPLRYTALSSTGGVLGIVIIALVFGAAGALHIPDAARFVSLLPALSFLVLPSAVIAVLCWNQGLRHVGTQSGMLFINLIPLTALAVGVARGHTLGAGELFGAALILASLAINQLERRPAAPATASRRHWTAALSRVPDQGRLRRSACTTTSPYSAGSSSAKPLL</sequence>
<evidence type="ECO:0000256" key="5">
    <source>
        <dbReference type="ARBA" id="ARBA00023136"/>
    </source>
</evidence>
<feature type="transmembrane region" description="Helical" evidence="7">
    <location>
        <begin position="73"/>
        <end position="91"/>
    </location>
</feature>
<feature type="transmembrane region" description="Helical" evidence="7">
    <location>
        <begin position="258"/>
        <end position="275"/>
    </location>
</feature>
<keyword evidence="2" id="KW-1003">Cell membrane</keyword>
<dbReference type="AlphaFoldDB" id="A0A272ESH0"/>